<keyword evidence="2" id="KW-1185">Reference proteome</keyword>
<comment type="caution">
    <text evidence="1">The sequence shown here is derived from an EMBL/GenBank/DDBJ whole genome shotgun (WGS) entry which is preliminary data.</text>
</comment>
<dbReference type="AlphaFoldDB" id="A0A4R9GR71"/>
<reference evidence="1" key="1">
    <citation type="journal article" date="2019" name="PLoS Negl. Trop. Dis.">
        <title>Revisiting the worldwide diversity of Leptospira species in the environment.</title>
        <authorList>
            <person name="Vincent A.T."/>
            <person name="Schiettekatte O."/>
            <person name="Bourhy P."/>
            <person name="Veyrier F.J."/>
            <person name="Picardeau M."/>
        </authorList>
    </citation>
    <scope>NUCLEOTIDE SEQUENCE [LARGE SCALE GENOMIC DNA]</scope>
    <source>
        <strain evidence="1">SCS5</strain>
    </source>
</reference>
<accession>A0A4R9GR71</accession>
<proteinExistence type="predicted"/>
<dbReference type="OrthoDB" id="345323at2"/>
<evidence type="ECO:0000313" key="2">
    <source>
        <dbReference type="Proteomes" id="UP000297855"/>
    </source>
</evidence>
<evidence type="ECO:0000313" key="1">
    <source>
        <dbReference type="EMBL" id="TGK20137.1"/>
    </source>
</evidence>
<protein>
    <recommendedName>
        <fullName evidence="3">VanZ family protein</fullName>
    </recommendedName>
</protein>
<organism evidence="1 2">
    <name type="scientific">Leptospira fluminis</name>
    <dbReference type="NCBI Taxonomy" id="2484979"/>
    <lineage>
        <taxon>Bacteria</taxon>
        <taxon>Pseudomonadati</taxon>
        <taxon>Spirochaetota</taxon>
        <taxon>Spirochaetia</taxon>
        <taxon>Leptospirales</taxon>
        <taxon>Leptospiraceae</taxon>
        <taxon>Leptospira</taxon>
    </lineage>
</organism>
<sequence length="157" mass="18306">MQSEGPQKSGFPFHPLEDSVLGEVFARALERSGISKQEANSAILSHLKQEEEFRFTPNSKKQVLLQSMPSILRVLLEQEKNTEILETFRKEIREEGRLDLALELLEWIFTGYEKESLVVALFELLLNGKVRLPEGFYGKMMEEYEREMRGDLDRLRE</sequence>
<gene>
    <name evidence="1" type="ORF">EHO61_06450</name>
</gene>
<dbReference type="Proteomes" id="UP000297855">
    <property type="component" value="Unassembled WGS sequence"/>
</dbReference>
<dbReference type="RefSeq" id="WP_135812801.1">
    <property type="nucleotide sequence ID" value="NZ_RQEV01000007.1"/>
</dbReference>
<dbReference type="EMBL" id="RQEV01000007">
    <property type="protein sequence ID" value="TGK20137.1"/>
    <property type="molecule type" value="Genomic_DNA"/>
</dbReference>
<name>A0A4R9GR71_9LEPT</name>
<evidence type="ECO:0008006" key="3">
    <source>
        <dbReference type="Google" id="ProtNLM"/>
    </source>
</evidence>